<reference evidence="2" key="1">
    <citation type="submission" date="2015-12" db="EMBL/GenBank/DDBJ databases">
        <title>Gene expression during late stages of embryo sac development: a critical building block for successful pollen-pistil interactions.</title>
        <authorList>
            <person name="Liu Y."/>
            <person name="Joly V."/>
            <person name="Sabar M."/>
            <person name="Matton D.P."/>
        </authorList>
    </citation>
    <scope>NUCLEOTIDE SEQUENCE</scope>
</reference>
<evidence type="ECO:0000256" key="1">
    <source>
        <dbReference type="SAM" id="Phobius"/>
    </source>
</evidence>
<proteinExistence type="predicted"/>
<feature type="transmembrane region" description="Helical" evidence="1">
    <location>
        <begin position="12"/>
        <end position="34"/>
    </location>
</feature>
<feature type="non-terminal residue" evidence="2">
    <location>
        <position position="111"/>
    </location>
</feature>
<keyword evidence="1" id="KW-0472">Membrane</keyword>
<dbReference type="EMBL" id="GEDG01014051">
    <property type="protein sequence ID" value="JAP24749.1"/>
    <property type="molecule type" value="Transcribed_RNA"/>
</dbReference>
<accession>A0A0V0HWQ9</accession>
<evidence type="ECO:0000313" key="2">
    <source>
        <dbReference type="EMBL" id="JAP24749.1"/>
    </source>
</evidence>
<sequence>MNFGFFKDEIYFILDYMLLILLCLRLWTCINFIFSSFSMYELGHSESSWTPFSCISKWAMEAQVHSRVNPQSPTLEQTNRSNWKRKGMYTCCIQYDTTEIGSKKSALNFQF</sequence>
<keyword evidence="1" id="KW-0812">Transmembrane</keyword>
<name>A0A0V0HWQ9_SOLCH</name>
<protein>
    <submittedName>
        <fullName evidence="2">Putative ovule protein</fullName>
    </submittedName>
</protein>
<dbReference type="AlphaFoldDB" id="A0A0V0HWQ9"/>
<keyword evidence="1" id="KW-1133">Transmembrane helix</keyword>
<organism evidence="2">
    <name type="scientific">Solanum chacoense</name>
    <name type="common">Chaco potato</name>
    <dbReference type="NCBI Taxonomy" id="4108"/>
    <lineage>
        <taxon>Eukaryota</taxon>
        <taxon>Viridiplantae</taxon>
        <taxon>Streptophyta</taxon>
        <taxon>Embryophyta</taxon>
        <taxon>Tracheophyta</taxon>
        <taxon>Spermatophyta</taxon>
        <taxon>Magnoliopsida</taxon>
        <taxon>eudicotyledons</taxon>
        <taxon>Gunneridae</taxon>
        <taxon>Pentapetalae</taxon>
        <taxon>asterids</taxon>
        <taxon>lamiids</taxon>
        <taxon>Solanales</taxon>
        <taxon>Solanaceae</taxon>
        <taxon>Solanoideae</taxon>
        <taxon>Solaneae</taxon>
        <taxon>Solanum</taxon>
    </lineage>
</organism>